<accession>A0AAN8NA85</accession>
<dbReference type="Proteomes" id="UP001307849">
    <property type="component" value="Unassembled WGS sequence"/>
</dbReference>
<reference evidence="1 2" key="1">
    <citation type="submission" date="2019-10" db="EMBL/GenBank/DDBJ databases">
        <authorList>
            <person name="Palmer J.M."/>
        </authorList>
    </citation>
    <scope>NUCLEOTIDE SEQUENCE [LARGE SCALE GENOMIC DNA]</scope>
    <source>
        <strain evidence="1 2">TWF506</strain>
    </source>
</reference>
<organism evidence="1 2">
    <name type="scientific">Arthrobotrys conoides</name>
    <dbReference type="NCBI Taxonomy" id="74498"/>
    <lineage>
        <taxon>Eukaryota</taxon>
        <taxon>Fungi</taxon>
        <taxon>Dikarya</taxon>
        <taxon>Ascomycota</taxon>
        <taxon>Pezizomycotina</taxon>
        <taxon>Orbiliomycetes</taxon>
        <taxon>Orbiliales</taxon>
        <taxon>Orbiliaceae</taxon>
        <taxon>Arthrobotrys</taxon>
    </lineage>
</organism>
<gene>
    <name evidence="1" type="ORF">TWF506_007257</name>
</gene>
<sequence>MAGAPPYSPAGLPITLYIENQPNTESSIDELSNILHNSNLETVPDYGLQSISDGNAPYFNLMNENTNTNFNMSPLDRFILSVERSENPNVCYSNIQASEYVSQHDGELSQINAESEQTLTVASTVQSNQNQSSRTIVSTACTNYD</sequence>
<dbReference type="EMBL" id="JAVHJM010000004">
    <property type="protein sequence ID" value="KAK6514895.1"/>
    <property type="molecule type" value="Genomic_DNA"/>
</dbReference>
<dbReference type="AlphaFoldDB" id="A0AAN8NA85"/>
<name>A0AAN8NA85_9PEZI</name>
<evidence type="ECO:0000313" key="2">
    <source>
        <dbReference type="Proteomes" id="UP001307849"/>
    </source>
</evidence>
<protein>
    <submittedName>
        <fullName evidence="1">Uncharacterized protein</fullName>
    </submittedName>
</protein>
<comment type="caution">
    <text evidence="1">The sequence shown here is derived from an EMBL/GenBank/DDBJ whole genome shotgun (WGS) entry which is preliminary data.</text>
</comment>
<evidence type="ECO:0000313" key="1">
    <source>
        <dbReference type="EMBL" id="KAK6514895.1"/>
    </source>
</evidence>
<keyword evidence="2" id="KW-1185">Reference proteome</keyword>
<proteinExistence type="predicted"/>